<name>A0A0C9YT04_9AGAM</name>
<reference evidence="2" key="2">
    <citation type="submission" date="2015-01" db="EMBL/GenBank/DDBJ databases">
        <title>Evolutionary Origins and Diversification of the Mycorrhizal Mutualists.</title>
        <authorList>
            <consortium name="DOE Joint Genome Institute"/>
            <consortium name="Mycorrhizal Genomics Consortium"/>
            <person name="Kohler A."/>
            <person name="Kuo A."/>
            <person name="Nagy L.G."/>
            <person name="Floudas D."/>
            <person name="Copeland A."/>
            <person name="Barry K.W."/>
            <person name="Cichocki N."/>
            <person name="Veneault-Fourrey C."/>
            <person name="LaButti K."/>
            <person name="Lindquist E.A."/>
            <person name="Lipzen A."/>
            <person name="Lundell T."/>
            <person name="Morin E."/>
            <person name="Murat C."/>
            <person name="Riley R."/>
            <person name="Ohm R."/>
            <person name="Sun H."/>
            <person name="Tunlid A."/>
            <person name="Henrissat B."/>
            <person name="Grigoriev I.V."/>
            <person name="Hibbett D.S."/>
            <person name="Martin F."/>
        </authorList>
    </citation>
    <scope>NUCLEOTIDE SEQUENCE [LARGE SCALE GENOMIC DNA]</scope>
    <source>
        <strain evidence="2">441</strain>
    </source>
</reference>
<evidence type="ECO:0000313" key="2">
    <source>
        <dbReference type="Proteomes" id="UP000054018"/>
    </source>
</evidence>
<dbReference type="HOGENOM" id="CLU_2278547_0_0_1"/>
<evidence type="ECO:0000313" key="1">
    <source>
        <dbReference type="EMBL" id="KIK28060.1"/>
    </source>
</evidence>
<accession>A0A0C9YT04</accession>
<protein>
    <submittedName>
        <fullName evidence="1">Uncharacterized protein</fullName>
    </submittedName>
</protein>
<dbReference type="EMBL" id="KN833694">
    <property type="protein sequence ID" value="KIK28060.1"/>
    <property type="molecule type" value="Genomic_DNA"/>
</dbReference>
<keyword evidence="2" id="KW-1185">Reference proteome</keyword>
<reference evidence="1 2" key="1">
    <citation type="submission" date="2014-04" db="EMBL/GenBank/DDBJ databases">
        <authorList>
            <consortium name="DOE Joint Genome Institute"/>
            <person name="Kuo A."/>
            <person name="Kohler A."/>
            <person name="Costa M.D."/>
            <person name="Nagy L.G."/>
            <person name="Floudas D."/>
            <person name="Copeland A."/>
            <person name="Barry K.W."/>
            <person name="Cichocki N."/>
            <person name="Veneault-Fourrey C."/>
            <person name="LaButti K."/>
            <person name="Lindquist E.A."/>
            <person name="Lipzen A."/>
            <person name="Lundell T."/>
            <person name="Morin E."/>
            <person name="Murat C."/>
            <person name="Sun H."/>
            <person name="Tunlid A."/>
            <person name="Henrissat B."/>
            <person name="Grigoriev I.V."/>
            <person name="Hibbett D.S."/>
            <person name="Martin F."/>
            <person name="Nordberg H.P."/>
            <person name="Cantor M.N."/>
            <person name="Hua S.X."/>
        </authorList>
    </citation>
    <scope>NUCLEOTIDE SEQUENCE [LARGE SCALE GENOMIC DNA]</scope>
    <source>
        <strain evidence="1 2">441</strain>
    </source>
</reference>
<proteinExistence type="predicted"/>
<dbReference type="Proteomes" id="UP000054018">
    <property type="component" value="Unassembled WGS sequence"/>
</dbReference>
<organism evidence="1 2">
    <name type="scientific">Pisolithus microcarpus 441</name>
    <dbReference type="NCBI Taxonomy" id="765257"/>
    <lineage>
        <taxon>Eukaryota</taxon>
        <taxon>Fungi</taxon>
        <taxon>Dikarya</taxon>
        <taxon>Basidiomycota</taxon>
        <taxon>Agaricomycotina</taxon>
        <taxon>Agaricomycetes</taxon>
        <taxon>Agaricomycetidae</taxon>
        <taxon>Boletales</taxon>
        <taxon>Sclerodermatineae</taxon>
        <taxon>Pisolithaceae</taxon>
        <taxon>Pisolithus</taxon>
    </lineage>
</organism>
<dbReference type="AlphaFoldDB" id="A0A0C9YT04"/>
<gene>
    <name evidence="1" type="ORF">PISMIDRAFT_674414</name>
</gene>
<sequence>MAVLTVSVEAMCVGFEISSAQPGHGTATFNEPIQPLPELTETAPLSYVTIRRFLLDPHPATVPQTHVHPHLCLLPCIFESPVPHCSRLPCTGTEEIRGIENA</sequence>